<proteinExistence type="predicted"/>
<evidence type="ECO:0000256" key="1">
    <source>
        <dbReference type="ARBA" id="ARBA00022729"/>
    </source>
</evidence>
<accession>A0A3B0TQV8</accession>
<sequence>MRWLRLLILALLIPLSACAISGQPTLDLAQTLAPYTLDSGDVVRVGVYGDAELSGLYQVDDKGAISFPLVGPVNVRGVTTRVAAARLTSALANGFMRNPNVAVEVSTYRPFFIQGEVTSSGQYPYVYGMSVRAAISTAGGFSDTAERTKVNIFRPRGTQVIKGVVGLDFPIQPGDTIVVVQRWI</sequence>
<evidence type="ECO:0000259" key="2">
    <source>
        <dbReference type="Pfam" id="PF02563"/>
    </source>
</evidence>
<name>A0A3B0TQV8_9ZZZZ</name>
<dbReference type="Gene3D" id="3.30.1950.10">
    <property type="entry name" value="wza like domain"/>
    <property type="match status" value="1"/>
</dbReference>
<dbReference type="Pfam" id="PF02563">
    <property type="entry name" value="Poly_export"/>
    <property type="match status" value="1"/>
</dbReference>
<dbReference type="PANTHER" id="PTHR33619:SF3">
    <property type="entry name" value="POLYSACCHARIDE EXPORT PROTEIN GFCE-RELATED"/>
    <property type="match status" value="1"/>
</dbReference>
<protein>
    <submittedName>
        <fullName evidence="4">Uncharacterized protein</fullName>
    </submittedName>
</protein>
<feature type="domain" description="Polysaccharide export protein N-terminal" evidence="2">
    <location>
        <begin position="32"/>
        <end position="105"/>
    </location>
</feature>
<evidence type="ECO:0000259" key="3">
    <source>
        <dbReference type="Pfam" id="PF10531"/>
    </source>
</evidence>
<feature type="domain" description="Soluble ligand binding" evidence="3">
    <location>
        <begin position="111"/>
        <end position="158"/>
    </location>
</feature>
<dbReference type="InterPro" id="IPR003715">
    <property type="entry name" value="Poly_export_N"/>
</dbReference>
<evidence type="ECO:0000313" key="4">
    <source>
        <dbReference type="EMBL" id="VAW20348.1"/>
    </source>
</evidence>
<dbReference type="AlphaFoldDB" id="A0A3B0TQV8"/>
<dbReference type="GO" id="GO:0015159">
    <property type="term" value="F:polysaccharide transmembrane transporter activity"/>
    <property type="evidence" value="ECO:0007669"/>
    <property type="project" value="InterPro"/>
</dbReference>
<organism evidence="4">
    <name type="scientific">hydrothermal vent metagenome</name>
    <dbReference type="NCBI Taxonomy" id="652676"/>
    <lineage>
        <taxon>unclassified sequences</taxon>
        <taxon>metagenomes</taxon>
        <taxon>ecological metagenomes</taxon>
    </lineage>
</organism>
<dbReference type="Gene3D" id="3.10.560.10">
    <property type="entry name" value="Outer membrane lipoprotein wza domain like"/>
    <property type="match status" value="1"/>
</dbReference>
<dbReference type="PANTHER" id="PTHR33619">
    <property type="entry name" value="POLYSACCHARIDE EXPORT PROTEIN GFCE-RELATED"/>
    <property type="match status" value="1"/>
</dbReference>
<dbReference type="InterPro" id="IPR019554">
    <property type="entry name" value="Soluble_ligand-bd"/>
</dbReference>
<dbReference type="Pfam" id="PF10531">
    <property type="entry name" value="SLBB"/>
    <property type="match status" value="1"/>
</dbReference>
<reference evidence="4" key="1">
    <citation type="submission" date="2018-06" db="EMBL/GenBank/DDBJ databases">
        <authorList>
            <person name="Zhirakovskaya E."/>
        </authorList>
    </citation>
    <scope>NUCLEOTIDE SEQUENCE</scope>
</reference>
<gene>
    <name evidence="4" type="ORF">MNBD_ALPHA12-2290</name>
</gene>
<keyword evidence="1" id="KW-0732">Signal</keyword>
<dbReference type="InterPro" id="IPR049712">
    <property type="entry name" value="Poly_export"/>
</dbReference>
<dbReference type="EMBL" id="UOEO01000135">
    <property type="protein sequence ID" value="VAW20348.1"/>
    <property type="molecule type" value="Genomic_DNA"/>
</dbReference>